<dbReference type="Pfam" id="PF02144">
    <property type="entry name" value="Rad1"/>
    <property type="match status" value="1"/>
</dbReference>
<evidence type="ECO:0008006" key="8">
    <source>
        <dbReference type="Google" id="ProtNLM"/>
    </source>
</evidence>
<name>A0A7J7IIB1_9RHOD</name>
<evidence type="ECO:0000256" key="1">
    <source>
        <dbReference type="ARBA" id="ARBA00004123"/>
    </source>
</evidence>
<dbReference type="Gene3D" id="3.70.10.10">
    <property type="match status" value="1"/>
</dbReference>
<dbReference type="InterPro" id="IPR046938">
    <property type="entry name" value="DNA_clamp_sf"/>
</dbReference>
<dbReference type="GO" id="GO:0000077">
    <property type="term" value="P:DNA damage checkpoint signaling"/>
    <property type="evidence" value="ECO:0007669"/>
    <property type="project" value="InterPro"/>
</dbReference>
<proteinExistence type="inferred from homology"/>
<sequence length="359" mass="38807">MSGHSGRDMSRALQVDDSEAPLLLCRLQSGRALVEALTSLQAAASPCSDLVLVVVPRNRNGLRFVIQEFGYFQACVTLPRELFTAFECRTSGESAEETAFQVPRTELLTSLRLLISSVGQAEKSALFAPLRLLYRSRASPLQLLLQSDSTSYLECEVQTLADVPIYDFGFLQVPVYNDAVISGRLLATCFAELEYAGARSALITMMPYPRQGLRLEAVGDATGAHLTIEVPHSTAEDDSAIEPSTFLEFESIQEQCVSYSVHLLKRCLKALQSADIVRIRMNANDVLHLTARMPLSPGLGSKHSSSRGAHAVLEAALAVVEGASYSSESCFFEFLVAPAVVNNAQSDSSVAAHGGLPAY</sequence>
<comment type="similarity">
    <text evidence="2">Belongs to the rad1 family.</text>
</comment>
<accession>A0A7J7IIB1</accession>
<evidence type="ECO:0000256" key="3">
    <source>
        <dbReference type="ARBA" id="ARBA00022763"/>
    </source>
</evidence>
<dbReference type="Proteomes" id="UP000530660">
    <property type="component" value="Unassembled WGS sequence"/>
</dbReference>
<evidence type="ECO:0000313" key="6">
    <source>
        <dbReference type="EMBL" id="KAF6002835.1"/>
    </source>
</evidence>
<comment type="subcellular location">
    <subcellularLocation>
        <location evidence="1">Nucleus</location>
    </subcellularLocation>
</comment>
<dbReference type="SUPFAM" id="SSF55979">
    <property type="entry name" value="DNA clamp"/>
    <property type="match status" value="1"/>
</dbReference>
<evidence type="ECO:0000256" key="4">
    <source>
        <dbReference type="ARBA" id="ARBA00023204"/>
    </source>
</evidence>
<dbReference type="PANTHER" id="PTHR10870:SF0">
    <property type="entry name" value="CELL CYCLE CHECKPOINT PROTEIN RAD1"/>
    <property type="match status" value="1"/>
</dbReference>
<keyword evidence="7" id="KW-1185">Reference proteome</keyword>
<keyword evidence="3" id="KW-0227">DNA damage</keyword>
<protein>
    <recommendedName>
        <fullName evidence="8">Checkpoint protein</fullName>
    </recommendedName>
</protein>
<evidence type="ECO:0000313" key="7">
    <source>
        <dbReference type="Proteomes" id="UP000530660"/>
    </source>
</evidence>
<dbReference type="AlphaFoldDB" id="A0A7J7IIB1"/>
<dbReference type="PANTHER" id="PTHR10870">
    <property type="entry name" value="CELL CYCLE CHECKPOINT PROTEIN RAD1"/>
    <property type="match status" value="1"/>
</dbReference>
<dbReference type="EMBL" id="VWRR01000009">
    <property type="protein sequence ID" value="KAF6002835.1"/>
    <property type="molecule type" value="Genomic_DNA"/>
</dbReference>
<dbReference type="GO" id="GO:0006281">
    <property type="term" value="P:DNA repair"/>
    <property type="evidence" value="ECO:0007669"/>
    <property type="project" value="UniProtKB-KW"/>
</dbReference>
<keyword evidence="5" id="KW-0539">Nucleus</keyword>
<gene>
    <name evidence="6" type="ORF">F1559_004255</name>
</gene>
<evidence type="ECO:0000256" key="2">
    <source>
        <dbReference type="ARBA" id="ARBA00010991"/>
    </source>
</evidence>
<organism evidence="6 7">
    <name type="scientific">Cyanidiococcus yangmingshanensis</name>
    <dbReference type="NCBI Taxonomy" id="2690220"/>
    <lineage>
        <taxon>Eukaryota</taxon>
        <taxon>Rhodophyta</taxon>
        <taxon>Bangiophyceae</taxon>
        <taxon>Cyanidiales</taxon>
        <taxon>Cyanidiaceae</taxon>
        <taxon>Cyanidiococcus</taxon>
    </lineage>
</organism>
<comment type="caution">
    <text evidence="6">The sequence shown here is derived from an EMBL/GenBank/DDBJ whole genome shotgun (WGS) entry which is preliminary data.</text>
</comment>
<keyword evidence="4" id="KW-0234">DNA repair</keyword>
<dbReference type="GO" id="GO:0030896">
    <property type="term" value="C:checkpoint clamp complex"/>
    <property type="evidence" value="ECO:0007669"/>
    <property type="project" value="TreeGrafter"/>
</dbReference>
<reference evidence="6 7" key="1">
    <citation type="journal article" date="2020" name="J. Phycol.">
        <title>Comparative genome analysis reveals Cyanidiococcus gen. nov., a new extremophilic red algal genus sister to Cyanidioschyzon (Cyanidioschyzonaceae, Rhodophyta).</title>
        <authorList>
            <person name="Liu S.-L."/>
            <person name="Chiang Y.-R."/>
            <person name="Yoon H.S."/>
            <person name="Fu H.-Y."/>
        </authorList>
    </citation>
    <scope>NUCLEOTIDE SEQUENCE [LARGE SCALE GENOMIC DNA]</scope>
    <source>
        <strain evidence="6 7">THAL066</strain>
    </source>
</reference>
<dbReference type="InterPro" id="IPR003021">
    <property type="entry name" value="Rad1_Rec1_Rad17"/>
</dbReference>
<evidence type="ECO:0000256" key="5">
    <source>
        <dbReference type="ARBA" id="ARBA00023242"/>
    </source>
</evidence>
<dbReference type="OrthoDB" id="337581at2759"/>